<dbReference type="OrthoDB" id="434041at2759"/>
<dbReference type="Pfam" id="PF00270">
    <property type="entry name" value="DEAD"/>
    <property type="match status" value="1"/>
</dbReference>
<feature type="short sequence motif" description="Q motif" evidence="6">
    <location>
        <begin position="25"/>
        <end position="53"/>
    </location>
</feature>
<dbReference type="InterPro" id="IPR027417">
    <property type="entry name" value="P-loop_NTPase"/>
</dbReference>
<dbReference type="CDD" id="cd18787">
    <property type="entry name" value="SF2_C_DEAD"/>
    <property type="match status" value="1"/>
</dbReference>
<feature type="compositionally biased region" description="Low complexity" evidence="7">
    <location>
        <begin position="702"/>
        <end position="712"/>
    </location>
</feature>
<dbReference type="GO" id="GO:0003724">
    <property type="term" value="F:RNA helicase activity"/>
    <property type="evidence" value="ECO:0007669"/>
    <property type="project" value="UniProtKB-EC"/>
</dbReference>
<dbReference type="InterPro" id="IPR014014">
    <property type="entry name" value="RNA_helicase_DEAD_Q_motif"/>
</dbReference>
<evidence type="ECO:0000313" key="11">
    <source>
        <dbReference type="EMBL" id="RMX60539.1"/>
    </source>
</evidence>
<keyword evidence="5" id="KW-0067">ATP-binding</keyword>
<sequence length="952" mass="107012">MPRIRTAHKFSERHRTGDVLADEQVDFKSLLLSPDVLKGLSSSGFERPSPIQLKAIPLGRCGLDLIAQAKSGTGKTCVFSVIALESVQLDSSKTQVLILAPTREIAVQIKDVITAIGSEMKNLVCHVFIGGLPVDEDKKALRKSCHIAVGTPGRVKYLIENHLLKTESVRLFILDEADKLLEDNFQEQINWVFSSLPSNKQMMAFSATYPEYLAKHLTRYMREPTFVRLNASDPTLQGIQQFYQMVPFHPLPHKTFQEKVTRLLKLLSSLPFQQCLVFSNYQIRAQSLCDTLRQNGWPSVFIAGSQTQIQRLKAMERLKQFKCRVLISTDLTSRGIDCENVNVVVNMDVPRDSETYLHRIGRAGRFGTHGIAVTFVATGDEEKLFRRIEENIGTATEALPDVIPPSISSAFNGNTELDPSTTLPQAASIEVDILKSDFVQSEVVENQESPPVSQNEVCAPSNEKVLDDVDEKVPVEDLDSLSAESMVEKISLRVDFESKSDGQTMEKFQTDNDIVLSKDSETEEALDYIQERFQNSLFLGQNCTKKNISGKNHQSIQTQCISSELQVNETDAIGEVNFPDMGEVSCNDLKENVSEIKTDLQQSTQFNPSEERPSVVADTSAKLEVGKDHSLHLQLEFVNNMKDTLNKANHESGLYCSLQGNKDGIVSQSSIEGSSEDKDENVDQEEDEENSIVTQSSDENISDSCSESGGSSNNLKFDASEEEHGLNLVSSMPSVDEFEKDFERYLEHFSGHSQEDYVFDGIPGPSKLLVDDIIEDGIDSSEDYNWHCKTTLAHAGSQNYNTVLETCYQRQPKDVANSCFSHYCGQSAELQNPTANDQFDFQENSFWGPSDYSQCQNDFCDECFQGADHFYNSIYCNNYDPHQLLPGYYYHKPPCTTDTQRKTDFATNTLDQFSHNTGSYQEYQWNASWYNAYQRQTSCIRQFVSFSRSVKL</sequence>
<dbReference type="GO" id="GO:0003676">
    <property type="term" value="F:nucleic acid binding"/>
    <property type="evidence" value="ECO:0007669"/>
    <property type="project" value="InterPro"/>
</dbReference>
<dbReference type="EMBL" id="RCHS01000141">
    <property type="protein sequence ID" value="RMX60539.1"/>
    <property type="molecule type" value="Genomic_DNA"/>
</dbReference>
<dbReference type="SMART" id="SM00487">
    <property type="entry name" value="DEXDc"/>
    <property type="match status" value="1"/>
</dbReference>
<evidence type="ECO:0000259" key="10">
    <source>
        <dbReference type="PROSITE" id="PS51195"/>
    </source>
</evidence>
<dbReference type="PANTHER" id="PTHR47959:SF1">
    <property type="entry name" value="ATP-DEPENDENT RNA HELICASE DBPA"/>
    <property type="match status" value="1"/>
</dbReference>
<keyword evidence="12" id="KW-1185">Reference proteome</keyword>
<dbReference type="PANTHER" id="PTHR47959">
    <property type="entry name" value="ATP-DEPENDENT RNA HELICASE RHLE-RELATED"/>
    <property type="match status" value="1"/>
</dbReference>
<keyword evidence="2" id="KW-0547">Nucleotide-binding</keyword>
<reference evidence="11 12" key="1">
    <citation type="journal article" date="2018" name="Sci. Rep.">
        <title>Comparative analysis of the Pocillopora damicornis genome highlights role of immune system in coral evolution.</title>
        <authorList>
            <person name="Cunning R."/>
            <person name="Bay R.A."/>
            <person name="Gillette P."/>
            <person name="Baker A.C."/>
            <person name="Traylor-Knowles N."/>
        </authorList>
    </citation>
    <scope>NUCLEOTIDE SEQUENCE [LARGE SCALE GENOMIC DNA]</scope>
    <source>
        <strain evidence="11">RSMAS</strain>
        <tissue evidence="11">Whole animal</tissue>
    </source>
</reference>
<dbReference type="GO" id="GO:0016787">
    <property type="term" value="F:hydrolase activity"/>
    <property type="evidence" value="ECO:0007669"/>
    <property type="project" value="UniProtKB-KW"/>
</dbReference>
<organism evidence="11 12">
    <name type="scientific">Pocillopora damicornis</name>
    <name type="common">Cauliflower coral</name>
    <name type="synonym">Millepora damicornis</name>
    <dbReference type="NCBI Taxonomy" id="46731"/>
    <lineage>
        <taxon>Eukaryota</taxon>
        <taxon>Metazoa</taxon>
        <taxon>Cnidaria</taxon>
        <taxon>Anthozoa</taxon>
        <taxon>Hexacorallia</taxon>
        <taxon>Scleractinia</taxon>
        <taxon>Astrocoeniina</taxon>
        <taxon>Pocilloporidae</taxon>
        <taxon>Pocillopora</taxon>
    </lineage>
</organism>
<dbReference type="STRING" id="46731.A0A3M6V3Y6"/>
<evidence type="ECO:0000256" key="7">
    <source>
        <dbReference type="SAM" id="MobiDB-lite"/>
    </source>
</evidence>
<dbReference type="GO" id="GO:0005524">
    <property type="term" value="F:ATP binding"/>
    <property type="evidence" value="ECO:0007669"/>
    <property type="project" value="UniProtKB-KW"/>
</dbReference>
<proteinExistence type="predicted"/>
<dbReference type="PROSITE" id="PS51194">
    <property type="entry name" value="HELICASE_CTER"/>
    <property type="match status" value="1"/>
</dbReference>
<dbReference type="InterPro" id="IPR011545">
    <property type="entry name" value="DEAD/DEAH_box_helicase_dom"/>
</dbReference>
<dbReference type="AlphaFoldDB" id="A0A3M6V3Y6"/>
<dbReference type="Pfam" id="PF00271">
    <property type="entry name" value="Helicase_C"/>
    <property type="match status" value="1"/>
</dbReference>
<evidence type="ECO:0000259" key="8">
    <source>
        <dbReference type="PROSITE" id="PS51192"/>
    </source>
</evidence>
<feature type="compositionally biased region" description="Acidic residues" evidence="7">
    <location>
        <begin position="677"/>
        <end position="690"/>
    </location>
</feature>
<feature type="domain" description="Helicase C-terminal" evidence="9">
    <location>
        <begin position="259"/>
        <end position="407"/>
    </location>
</feature>
<dbReference type="InterPro" id="IPR000629">
    <property type="entry name" value="RNA-helicase_DEAD-box_CS"/>
</dbReference>
<dbReference type="Proteomes" id="UP000275408">
    <property type="component" value="Unassembled WGS sequence"/>
</dbReference>
<dbReference type="EC" id="3.6.4.13" evidence="1"/>
<dbReference type="GO" id="GO:0005829">
    <property type="term" value="C:cytosol"/>
    <property type="evidence" value="ECO:0007669"/>
    <property type="project" value="TreeGrafter"/>
</dbReference>
<dbReference type="CDD" id="cd17943">
    <property type="entry name" value="DEADc_DDX20"/>
    <property type="match status" value="1"/>
</dbReference>
<keyword evidence="4" id="KW-0347">Helicase</keyword>
<keyword evidence="3" id="KW-0378">Hydrolase</keyword>
<gene>
    <name evidence="11" type="ORF">pdam_00001378</name>
</gene>
<dbReference type="SUPFAM" id="SSF52540">
    <property type="entry name" value="P-loop containing nucleoside triphosphate hydrolases"/>
    <property type="match status" value="1"/>
</dbReference>
<evidence type="ECO:0000256" key="4">
    <source>
        <dbReference type="ARBA" id="ARBA00022806"/>
    </source>
</evidence>
<protein>
    <recommendedName>
        <fullName evidence="1">RNA helicase</fullName>
        <ecNumber evidence="1">3.6.4.13</ecNumber>
    </recommendedName>
</protein>
<dbReference type="InterPro" id="IPR001650">
    <property type="entry name" value="Helicase_C-like"/>
</dbReference>
<evidence type="ECO:0000256" key="3">
    <source>
        <dbReference type="ARBA" id="ARBA00022801"/>
    </source>
</evidence>
<dbReference type="PROSITE" id="PS51195">
    <property type="entry name" value="Q_MOTIF"/>
    <property type="match status" value="1"/>
</dbReference>
<evidence type="ECO:0000256" key="5">
    <source>
        <dbReference type="ARBA" id="ARBA00022840"/>
    </source>
</evidence>
<dbReference type="Gene3D" id="3.40.50.300">
    <property type="entry name" value="P-loop containing nucleotide triphosphate hydrolases"/>
    <property type="match status" value="2"/>
</dbReference>
<feature type="region of interest" description="Disordered" evidence="7">
    <location>
        <begin position="666"/>
        <end position="717"/>
    </location>
</feature>
<feature type="domain" description="Helicase ATP-binding" evidence="8">
    <location>
        <begin position="56"/>
        <end position="227"/>
    </location>
</feature>
<evidence type="ECO:0000313" key="12">
    <source>
        <dbReference type="Proteomes" id="UP000275408"/>
    </source>
</evidence>
<comment type="caution">
    <text evidence="11">The sequence shown here is derived from an EMBL/GenBank/DDBJ whole genome shotgun (WGS) entry which is preliminary data.</text>
</comment>
<accession>A0A3M6V3Y6</accession>
<dbReference type="InterPro" id="IPR050079">
    <property type="entry name" value="DEAD_box_RNA_helicase"/>
</dbReference>
<dbReference type="PROSITE" id="PS00039">
    <property type="entry name" value="DEAD_ATP_HELICASE"/>
    <property type="match status" value="1"/>
</dbReference>
<evidence type="ECO:0000256" key="6">
    <source>
        <dbReference type="PROSITE-ProRule" id="PRU00552"/>
    </source>
</evidence>
<dbReference type="PROSITE" id="PS51192">
    <property type="entry name" value="HELICASE_ATP_BIND_1"/>
    <property type="match status" value="1"/>
</dbReference>
<evidence type="ECO:0000259" key="9">
    <source>
        <dbReference type="PROSITE" id="PS51194"/>
    </source>
</evidence>
<dbReference type="InterPro" id="IPR014001">
    <property type="entry name" value="Helicase_ATP-bd"/>
</dbReference>
<evidence type="ECO:0000256" key="2">
    <source>
        <dbReference type="ARBA" id="ARBA00022741"/>
    </source>
</evidence>
<name>A0A3M6V3Y6_POCDA</name>
<dbReference type="SMART" id="SM00490">
    <property type="entry name" value="HELICc"/>
    <property type="match status" value="1"/>
</dbReference>
<feature type="domain" description="DEAD-box RNA helicase Q" evidence="10">
    <location>
        <begin position="25"/>
        <end position="53"/>
    </location>
</feature>
<evidence type="ECO:0000256" key="1">
    <source>
        <dbReference type="ARBA" id="ARBA00012552"/>
    </source>
</evidence>